<protein>
    <submittedName>
        <fullName evidence="1">Uncharacterized protein</fullName>
    </submittedName>
</protein>
<gene>
    <name evidence="1" type="ORF">O3M35_010317</name>
</gene>
<dbReference type="AlphaFoldDB" id="A0AAW1CZF2"/>
<proteinExistence type="predicted"/>
<comment type="caution">
    <text evidence="1">The sequence shown here is derived from an EMBL/GenBank/DDBJ whole genome shotgun (WGS) entry which is preliminary data.</text>
</comment>
<dbReference type="EMBL" id="JAPXFL010000007">
    <property type="protein sequence ID" value="KAK9503846.1"/>
    <property type="molecule type" value="Genomic_DNA"/>
</dbReference>
<name>A0AAW1CZF2_9HEMI</name>
<organism evidence="1 2">
    <name type="scientific">Rhynocoris fuscipes</name>
    <dbReference type="NCBI Taxonomy" id="488301"/>
    <lineage>
        <taxon>Eukaryota</taxon>
        <taxon>Metazoa</taxon>
        <taxon>Ecdysozoa</taxon>
        <taxon>Arthropoda</taxon>
        <taxon>Hexapoda</taxon>
        <taxon>Insecta</taxon>
        <taxon>Pterygota</taxon>
        <taxon>Neoptera</taxon>
        <taxon>Paraneoptera</taxon>
        <taxon>Hemiptera</taxon>
        <taxon>Heteroptera</taxon>
        <taxon>Panheteroptera</taxon>
        <taxon>Cimicomorpha</taxon>
        <taxon>Reduviidae</taxon>
        <taxon>Harpactorinae</taxon>
        <taxon>Harpactorini</taxon>
        <taxon>Rhynocoris</taxon>
    </lineage>
</organism>
<keyword evidence="2" id="KW-1185">Reference proteome</keyword>
<accession>A0AAW1CZF2</accession>
<evidence type="ECO:0000313" key="1">
    <source>
        <dbReference type="EMBL" id="KAK9503846.1"/>
    </source>
</evidence>
<evidence type="ECO:0000313" key="2">
    <source>
        <dbReference type="Proteomes" id="UP001461498"/>
    </source>
</evidence>
<dbReference type="Proteomes" id="UP001461498">
    <property type="component" value="Unassembled WGS sequence"/>
</dbReference>
<reference evidence="1 2" key="1">
    <citation type="submission" date="2022-12" db="EMBL/GenBank/DDBJ databases">
        <title>Chromosome-level genome assembly of true bugs.</title>
        <authorList>
            <person name="Ma L."/>
            <person name="Li H."/>
        </authorList>
    </citation>
    <scope>NUCLEOTIDE SEQUENCE [LARGE SCALE GENOMIC DNA]</scope>
    <source>
        <strain evidence="1">Lab_2022b</strain>
    </source>
</reference>
<sequence>MEPLTTKGYTCNEEVYVVDDEGTARYDNIIAFKRMSKDAYIVDPAVRYEGNDINQAEAVHKEKCEKCIQF</sequence>